<comment type="caution">
    <text evidence="2">The sequence shown here is derived from an EMBL/GenBank/DDBJ whole genome shotgun (WGS) entry which is preliminary data.</text>
</comment>
<protein>
    <submittedName>
        <fullName evidence="2">Uncharacterized protein</fullName>
    </submittedName>
</protein>
<organism evidence="2 3">
    <name type="scientific">Desulfovibrio piger</name>
    <dbReference type="NCBI Taxonomy" id="901"/>
    <lineage>
        <taxon>Bacteria</taxon>
        <taxon>Pseudomonadati</taxon>
        <taxon>Thermodesulfobacteriota</taxon>
        <taxon>Desulfovibrionia</taxon>
        <taxon>Desulfovibrionales</taxon>
        <taxon>Desulfovibrionaceae</taxon>
        <taxon>Desulfovibrio</taxon>
    </lineage>
</organism>
<evidence type="ECO:0000313" key="2">
    <source>
        <dbReference type="EMBL" id="NME51351.1"/>
    </source>
</evidence>
<accession>A0A848C521</accession>
<sequence length="297" mass="32475">MAFAPVNPLAAPWQARGLDWLLMPEDLPPELSLCVMPDAVPAAPVRRPQPAAPRAPRPVRPLPSQLQQEGQGSASAAPAQAVRQGGAPVASPAPAAPAPEQRRPARPQAAEQAPETAAPVRSWRPLPPHVWPAVWQERLSRTRQGRVVWTYWNLGPDLCEAQAPGKAQRSAFFRRLMQDLAYPAGTSTFWPACLPDPDAMPASPAPAEGEDRPRYQPNADVFWSGVQALHARAVVVMGSVAARALGLPAGVRPLQQLRHRGTLVWVLWDVEFLLDEPQRYAAMLAFVRRALQQISRR</sequence>
<dbReference type="RefSeq" id="WP_168934797.1">
    <property type="nucleotide sequence ID" value="NZ_CAMFBL010000098.1"/>
</dbReference>
<dbReference type="Proteomes" id="UP000522333">
    <property type="component" value="Unassembled WGS sequence"/>
</dbReference>
<feature type="region of interest" description="Disordered" evidence="1">
    <location>
        <begin position="44"/>
        <end position="123"/>
    </location>
</feature>
<feature type="compositionally biased region" description="Low complexity" evidence="1">
    <location>
        <begin position="106"/>
        <end position="119"/>
    </location>
</feature>
<name>A0A848C521_9BACT</name>
<dbReference type="AlphaFoldDB" id="A0A848C521"/>
<feature type="compositionally biased region" description="Pro residues" evidence="1">
    <location>
        <begin position="50"/>
        <end position="61"/>
    </location>
</feature>
<evidence type="ECO:0000313" key="3">
    <source>
        <dbReference type="Proteomes" id="UP000522333"/>
    </source>
</evidence>
<proteinExistence type="predicted"/>
<reference evidence="2 3" key="1">
    <citation type="submission" date="2020-04" db="EMBL/GenBank/DDBJ databases">
        <authorList>
            <person name="Hitch T.C.A."/>
            <person name="Wylensek D."/>
            <person name="Clavel T."/>
        </authorList>
    </citation>
    <scope>NUCLEOTIDE SEQUENCE [LARGE SCALE GENOMIC DNA]</scope>
    <source>
        <strain evidence="2 3">PG-251-APC-1</strain>
    </source>
</reference>
<dbReference type="EMBL" id="JABAFY010000004">
    <property type="protein sequence ID" value="NME51351.1"/>
    <property type="molecule type" value="Genomic_DNA"/>
</dbReference>
<gene>
    <name evidence="2" type="ORF">HF854_02140</name>
</gene>
<feature type="compositionally biased region" description="Low complexity" evidence="1">
    <location>
        <begin position="64"/>
        <end position="93"/>
    </location>
</feature>
<evidence type="ECO:0000256" key="1">
    <source>
        <dbReference type="SAM" id="MobiDB-lite"/>
    </source>
</evidence>